<feature type="compositionally biased region" description="Basic residues" evidence="1">
    <location>
        <begin position="49"/>
        <end position="58"/>
    </location>
</feature>
<sequence length="69" mass="7571">MRRGRRRPRPVPPSSRTGTTLRRARPRPSPRWPGGRRACCSRGGSTRTSRGRAGRRGPPRPPAASCRGA</sequence>
<name>A0A7U9HB32_STRLI</name>
<evidence type="ECO:0000313" key="3">
    <source>
        <dbReference type="Proteomes" id="UP000014062"/>
    </source>
</evidence>
<feature type="region of interest" description="Disordered" evidence="1">
    <location>
        <begin position="1"/>
        <end position="69"/>
    </location>
</feature>
<accession>A0A7U9HB32</accession>
<dbReference type="AlphaFoldDB" id="A0A7U9HB32"/>
<gene>
    <name evidence="2" type="ORF">SLI_2628</name>
</gene>
<feature type="compositionally biased region" description="Low complexity" evidence="1">
    <location>
        <begin position="32"/>
        <end position="48"/>
    </location>
</feature>
<reference evidence="3" key="1">
    <citation type="journal article" date="2013" name="Genome Biol. Evol.">
        <title>The genome sequence of Streptomyces lividans 66 reveals a novel tRNA-dependent peptide biosynthetic system within a metal-related genomic island.</title>
        <authorList>
            <person name="Cruz-Morales P."/>
            <person name="Vijgenboom E."/>
            <person name="Iruegas-Bocardo F."/>
            <person name="Girard G."/>
            <person name="Yanez-Guerra L.A."/>
            <person name="Ramos-Aboites H.E."/>
            <person name="Pernodet J.L."/>
            <person name="Anne J."/>
            <person name="van Wezel G.P."/>
            <person name="Barona-Gomez F."/>
        </authorList>
    </citation>
    <scope>NUCLEOTIDE SEQUENCE [LARGE SCALE GENOMIC DNA]</scope>
    <source>
        <strain evidence="3">1326</strain>
    </source>
</reference>
<organism evidence="2 3">
    <name type="scientific">Streptomyces lividans 1326</name>
    <dbReference type="NCBI Taxonomy" id="1200984"/>
    <lineage>
        <taxon>Bacteria</taxon>
        <taxon>Bacillati</taxon>
        <taxon>Actinomycetota</taxon>
        <taxon>Actinomycetes</taxon>
        <taxon>Kitasatosporales</taxon>
        <taxon>Streptomycetaceae</taxon>
        <taxon>Streptomyces</taxon>
    </lineage>
</organism>
<evidence type="ECO:0000256" key="1">
    <source>
        <dbReference type="SAM" id="MobiDB-lite"/>
    </source>
</evidence>
<protein>
    <submittedName>
        <fullName evidence="2">Uncharacterized protein</fullName>
    </submittedName>
</protein>
<proteinExistence type="predicted"/>
<dbReference type="Proteomes" id="UP000014062">
    <property type="component" value="Chromosome"/>
</dbReference>
<dbReference type="EMBL" id="CM001889">
    <property type="protein sequence ID" value="EOY47343.1"/>
    <property type="molecule type" value="Genomic_DNA"/>
</dbReference>
<evidence type="ECO:0000313" key="2">
    <source>
        <dbReference type="EMBL" id="EOY47343.1"/>
    </source>
</evidence>